<evidence type="ECO:0000259" key="4">
    <source>
        <dbReference type="Pfam" id="PF02234"/>
    </source>
</evidence>
<dbReference type="GO" id="GO:0072331">
    <property type="term" value="P:signal transduction by p53 class mediator"/>
    <property type="evidence" value="ECO:0007669"/>
    <property type="project" value="InterPro"/>
</dbReference>
<evidence type="ECO:0000256" key="3">
    <source>
        <dbReference type="SAM" id="MobiDB-lite"/>
    </source>
</evidence>
<sequence length="196" mass="21510">MAMASLSTPTAGPATPPHPELSCLGSTEVQKLKPVRRSLFGPVDHQQLKQDFQRLLSRNLEVAQKRWNFDFQHEKPGEGSDIEWEELRYQEAPTFYRSCTVGPPRPMSKIRSLSSSAGDGSPGDGSPGDGSPGDGSPGDGSPGDSSPFGSGDEYLEVTTRGCYLVQRHGKRKQSAITDFFKVKKRKLLHYKASSWQ</sequence>
<name>A0A8C2XT22_CYCLU</name>
<dbReference type="Pfam" id="PF02234">
    <property type="entry name" value="CDI"/>
    <property type="match status" value="1"/>
</dbReference>
<feature type="region of interest" description="Disordered" evidence="3">
    <location>
        <begin position="1"/>
        <end position="23"/>
    </location>
</feature>
<gene>
    <name evidence="5" type="primary">cdkn1d</name>
</gene>
<feature type="compositionally biased region" description="Low complexity" evidence="3">
    <location>
        <begin position="142"/>
        <end position="152"/>
    </location>
</feature>
<accession>A0A8C2XT22</accession>
<feature type="domain" description="Cyclin-dependent kinase inhibitor" evidence="4">
    <location>
        <begin position="38"/>
        <end position="87"/>
    </location>
</feature>
<reference evidence="5" key="1">
    <citation type="submission" date="2025-08" db="UniProtKB">
        <authorList>
            <consortium name="Ensembl"/>
        </authorList>
    </citation>
    <scope>IDENTIFICATION</scope>
</reference>
<organism evidence="5 6">
    <name type="scientific">Cyclopterus lumpus</name>
    <name type="common">Lumpsucker</name>
    <dbReference type="NCBI Taxonomy" id="8103"/>
    <lineage>
        <taxon>Eukaryota</taxon>
        <taxon>Metazoa</taxon>
        <taxon>Chordata</taxon>
        <taxon>Craniata</taxon>
        <taxon>Vertebrata</taxon>
        <taxon>Euteleostomi</taxon>
        <taxon>Actinopterygii</taxon>
        <taxon>Neopterygii</taxon>
        <taxon>Teleostei</taxon>
        <taxon>Neoteleostei</taxon>
        <taxon>Acanthomorphata</taxon>
        <taxon>Eupercaria</taxon>
        <taxon>Perciformes</taxon>
        <taxon>Cottioidei</taxon>
        <taxon>Cottales</taxon>
        <taxon>Cyclopteridae</taxon>
        <taxon>Cyclopterus</taxon>
    </lineage>
</organism>
<evidence type="ECO:0000256" key="2">
    <source>
        <dbReference type="ARBA" id="ARBA00023013"/>
    </source>
</evidence>
<evidence type="ECO:0000313" key="6">
    <source>
        <dbReference type="Proteomes" id="UP000694565"/>
    </source>
</evidence>
<dbReference type="AlphaFoldDB" id="A0A8C2XT22"/>
<dbReference type="Ensembl" id="ENSCLMT00005023515.1">
    <property type="protein sequence ID" value="ENSCLMP00005022438.1"/>
    <property type="gene ID" value="ENSCLMG00005011136.1"/>
</dbReference>
<dbReference type="PANTHER" id="PTHR46778">
    <property type="entry name" value="CYCLIN-DEPENDENT KINASE INHIBITOR 1-RELATED"/>
    <property type="match status" value="1"/>
</dbReference>
<dbReference type="GO" id="GO:0007346">
    <property type="term" value="P:regulation of mitotic cell cycle"/>
    <property type="evidence" value="ECO:0007669"/>
    <property type="project" value="InterPro"/>
</dbReference>
<feature type="compositionally biased region" description="Gly residues" evidence="3">
    <location>
        <begin position="120"/>
        <end position="141"/>
    </location>
</feature>
<dbReference type="GO" id="GO:0004861">
    <property type="term" value="F:cyclin-dependent protein serine/threonine kinase inhibitor activity"/>
    <property type="evidence" value="ECO:0007669"/>
    <property type="project" value="InterPro"/>
</dbReference>
<dbReference type="RefSeq" id="XP_034381838.1">
    <property type="nucleotide sequence ID" value="XM_034525947.1"/>
</dbReference>
<evidence type="ECO:0000256" key="1">
    <source>
        <dbReference type="ARBA" id="ARBA00006726"/>
    </source>
</evidence>
<dbReference type="CTD" id="100151464"/>
<dbReference type="KEGG" id="clum:117725992"/>
<feature type="region of interest" description="Disordered" evidence="3">
    <location>
        <begin position="97"/>
        <end position="153"/>
    </location>
</feature>
<proteinExistence type="inferred from homology"/>
<dbReference type="InterPro" id="IPR044898">
    <property type="entry name" value="CDI_dom_sf"/>
</dbReference>
<dbReference type="Gene3D" id="4.10.365.10">
    <property type="entry name" value="p27"/>
    <property type="match status" value="1"/>
</dbReference>
<dbReference type="InterPro" id="IPR003175">
    <property type="entry name" value="CDI_dom"/>
</dbReference>
<dbReference type="GeneTree" id="ENSGT00940000159918"/>
<evidence type="ECO:0000313" key="5">
    <source>
        <dbReference type="Ensembl" id="ENSCLMP00005022438.1"/>
    </source>
</evidence>
<dbReference type="OrthoDB" id="9940972at2759"/>
<dbReference type="Proteomes" id="UP000694565">
    <property type="component" value="Unplaced"/>
</dbReference>
<dbReference type="GO" id="GO:0005634">
    <property type="term" value="C:nucleus"/>
    <property type="evidence" value="ECO:0007669"/>
    <property type="project" value="InterPro"/>
</dbReference>
<dbReference type="PANTHER" id="PTHR46778:SF2">
    <property type="entry name" value="CYCLIN-DEPENDENT KINASE INHIBITOR DOMAIN-CONTAINING PROTEIN"/>
    <property type="match status" value="1"/>
</dbReference>
<keyword evidence="6" id="KW-1185">Reference proteome</keyword>
<reference evidence="5" key="2">
    <citation type="submission" date="2025-09" db="UniProtKB">
        <authorList>
            <consortium name="Ensembl"/>
        </authorList>
    </citation>
    <scope>IDENTIFICATION</scope>
</reference>
<dbReference type="InterPro" id="IPR029841">
    <property type="entry name" value="CDKN1A"/>
</dbReference>
<dbReference type="GeneID" id="117725992"/>
<comment type="similarity">
    <text evidence="1">Belongs to the CDI family.</text>
</comment>
<protein>
    <submittedName>
        <fullName evidence="5">Cyclin-dependent kinase inhibitor 1D</fullName>
    </submittedName>
</protein>
<keyword evidence="2" id="KW-0649">Protein kinase inhibitor</keyword>